<organism evidence="1 2">
    <name type="scientific">Racocetra persica</name>
    <dbReference type="NCBI Taxonomy" id="160502"/>
    <lineage>
        <taxon>Eukaryota</taxon>
        <taxon>Fungi</taxon>
        <taxon>Fungi incertae sedis</taxon>
        <taxon>Mucoromycota</taxon>
        <taxon>Glomeromycotina</taxon>
        <taxon>Glomeromycetes</taxon>
        <taxon>Diversisporales</taxon>
        <taxon>Gigasporaceae</taxon>
        <taxon>Racocetra</taxon>
    </lineage>
</organism>
<accession>A0ACA9NIB3</accession>
<keyword evidence="2" id="KW-1185">Reference proteome</keyword>
<proteinExistence type="predicted"/>
<sequence length="76" mass="8593">SDTSNYSESDDDNSESECDDTSLLVTLLDLRLKKMHPWPNYIRERTIRLCREELDTIANDRPLSTASSPATTSSTN</sequence>
<reference evidence="1" key="1">
    <citation type="submission" date="2021-06" db="EMBL/GenBank/DDBJ databases">
        <authorList>
            <person name="Kallberg Y."/>
            <person name="Tangrot J."/>
            <person name="Rosling A."/>
        </authorList>
    </citation>
    <scope>NUCLEOTIDE SEQUENCE</scope>
    <source>
        <strain evidence="1">MA461A</strain>
    </source>
</reference>
<dbReference type="Proteomes" id="UP000789920">
    <property type="component" value="Unassembled WGS sequence"/>
</dbReference>
<gene>
    <name evidence="1" type="ORF">RPERSI_LOCUS8129</name>
</gene>
<evidence type="ECO:0000313" key="1">
    <source>
        <dbReference type="EMBL" id="CAG8657396.1"/>
    </source>
</evidence>
<feature type="non-terminal residue" evidence="1">
    <location>
        <position position="1"/>
    </location>
</feature>
<comment type="caution">
    <text evidence="1">The sequence shown here is derived from an EMBL/GenBank/DDBJ whole genome shotgun (WGS) entry which is preliminary data.</text>
</comment>
<protein>
    <submittedName>
        <fullName evidence="1">4225_t:CDS:1</fullName>
    </submittedName>
</protein>
<name>A0ACA9NIB3_9GLOM</name>
<dbReference type="EMBL" id="CAJVQC010014459">
    <property type="protein sequence ID" value="CAG8657396.1"/>
    <property type="molecule type" value="Genomic_DNA"/>
</dbReference>
<evidence type="ECO:0000313" key="2">
    <source>
        <dbReference type="Proteomes" id="UP000789920"/>
    </source>
</evidence>